<organism evidence="2 3">
    <name type="scientific">Aspergillus ibericus CBS 121593</name>
    <dbReference type="NCBI Taxonomy" id="1448316"/>
    <lineage>
        <taxon>Eukaryota</taxon>
        <taxon>Fungi</taxon>
        <taxon>Dikarya</taxon>
        <taxon>Ascomycota</taxon>
        <taxon>Pezizomycotina</taxon>
        <taxon>Eurotiomycetes</taxon>
        <taxon>Eurotiomycetidae</taxon>
        <taxon>Eurotiales</taxon>
        <taxon>Aspergillaceae</taxon>
        <taxon>Aspergillus</taxon>
        <taxon>Aspergillus subgen. Circumdati</taxon>
    </lineage>
</organism>
<evidence type="ECO:0000313" key="3">
    <source>
        <dbReference type="Proteomes" id="UP000249402"/>
    </source>
</evidence>
<dbReference type="RefSeq" id="XP_025578653.1">
    <property type="nucleotide sequence ID" value="XM_025714491.1"/>
</dbReference>
<feature type="chain" id="PRO_5017329547" description="Secreted protein" evidence="1">
    <location>
        <begin position="19"/>
        <end position="152"/>
    </location>
</feature>
<evidence type="ECO:0000313" key="2">
    <source>
        <dbReference type="EMBL" id="RAL04326.1"/>
    </source>
</evidence>
<dbReference type="AlphaFoldDB" id="A0A395H9M0"/>
<gene>
    <name evidence="2" type="ORF">BO80DRAFT_233297</name>
</gene>
<proteinExistence type="predicted"/>
<reference evidence="2 3" key="1">
    <citation type="submission" date="2018-02" db="EMBL/GenBank/DDBJ databases">
        <title>The genomes of Aspergillus section Nigri reveals drivers in fungal speciation.</title>
        <authorList>
            <consortium name="DOE Joint Genome Institute"/>
            <person name="Vesth T.C."/>
            <person name="Nybo J."/>
            <person name="Theobald S."/>
            <person name="Brandl J."/>
            <person name="Frisvad J.C."/>
            <person name="Nielsen K.F."/>
            <person name="Lyhne E.K."/>
            <person name="Kogle M.E."/>
            <person name="Kuo A."/>
            <person name="Riley R."/>
            <person name="Clum A."/>
            <person name="Nolan M."/>
            <person name="Lipzen A."/>
            <person name="Salamov A."/>
            <person name="Henrissat B."/>
            <person name="Wiebenga A."/>
            <person name="De vries R.P."/>
            <person name="Grigoriev I.V."/>
            <person name="Mortensen U.H."/>
            <person name="Andersen M.R."/>
            <person name="Baker S.E."/>
        </authorList>
    </citation>
    <scope>NUCLEOTIDE SEQUENCE [LARGE SCALE GENOMIC DNA]</scope>
    <source>
        <strain evidence="2 3">CBS 121593</strain>
    </source>
</reference>
<dbReference type="Proteomes" id="UP000249402">
    <property type="component" value="Unassembled WGS sequence"/>
</dbReference>
<accession>A0A395H9M0</accession>
<dbReference type="VEuPathDB" id="FungiDB:BO80DRAFT_233297"/>
<name>A0A395H9M0_9EURO</name>
<dbReference type="GeneID" id="37219356"/>
<evidence type="ECO:0000256" key="1">
    <source>
        <dbReference type="SAM" id="SignalP"/>
    </source>
</evidence>
<sequence length="152" mass="17150">MLFWGWVFPFVACPLTTVQDSSHRVPLSSVHWSNASQFQPYGVRAHSEFRHPRIVPLVLLSLASPPPLFSPLSLRRGPFTRRPRTTNLLHPRYAGTNSCPRNFLKSPPASRCTAAALWLPRSPPENRTDIWTVVSPAAHGSELQFPQGQLYR</sequence>
<keyword evidence="1" id="KW-0732">Signal</keyword>
<keyword evidence="3" id="KW-1185">Reference proteome</keyword>
<protein>
    <recommendedName>
        <fullName evidence="4">Secreted protein</fullName>
    </recommendedName>
</protein>
<feature type="signal peptide" evidence="1">
    <location>
        <begin position="1"/>
        <end position="18"/>
    </location>
</feature>
<dbReference type="EMBL" id="KZ824424">
    <property type="protein sequence ID" value="RAL04326.1"/>
    <property type="molecule type" value="Genomic_DNA"/>
</dbReference>
<evidence type="ECO:0008006" key="4">
    <source>
        <dbReference type="Google" id="ProtNLM"/>
    </source>
</evidence>